<dbReference type="InParanoid" id="A0A2H3CIE7"/>
<protein>
    <submittedName>
        <fullName evidence="1">Uncharacterized protein</fullName>
    </submittedName>
</protein>
<sequence>MTWMLPGLEHLQLAWSGEGAVLDMLKEQALKSVVIGIREGGCMYIVLFNVLVSIGEDRIIKKLADPETLQDLEHLQLVLGGVKAHNSSDLKVQLKLDDLLADAEYLKMFILGQLKIDFHASPPNGYTGENSRNVIKEARHHSHHVLESIFAETTERAFRWADKKATRDKRKQMLCDVIVLVDQFFLSCEQSCVAAAEDKVKGHVLTRQLLENNMSTARWQHEKWEKALKTAPIFASLESTFQDFGRRVLCQDR</sequence>
<organism evidence="1 2">
    <name type="scientific">Armillaria gallica</name>
    <name type="common">Bulbous honey fungus</name>
    <name type="synonym">Armillaria bulbosa</name>
    <dbReference type="NCBI Taxonomy" id="47427"/>
    <lineage>
        <taxon>Eukaryota</taxon>
        <taxon>Fungi</taxon>
        <taxon>Dikarya</taxon>
        <taxon>Basidiomycota</taxon>
        <taxon>Agaricomycotina</taxon>
        <taxon>Agaricomycetes</taxon>
        <taxon>Agaricomycetidae</taxon>
        <taxon>Agaricales</taxon>
        <taxon>Marasmiineae</taxon>
        <taxon>Physalacriaceae</taxon>
        <taxon>Armillaria</taxon>
    </lineage>
</organism>
<dbReference type="EMBL" id="KZ293726">
    <property type="protein sequence ID" value="PBK81640.1"/>
    <property type="molecule type" value="Genomic_DNA"/>
</dbReference>
<accession>A0A2H3CIE7</accession>
<name>A0A2H3CIE7_ARMGA</name>
<evidence type="ECO:0000313" key="1">
    <source>
        <dbReference type="EMBL" id="PBK81640.1"/>
    </source>
</evidence>
<dbReference type="AlphaFoldDB" id="A0A2H3CIE7"/>
<dbReference type="Proteomes" id="UP000217790">
    <property type="component" value="Unassembled WGS sequence"/>
</dbReference>
<evidence type="ECO:0000313" key="2">
    <source>
        <dbReference type="Proteomes" id="UP000217790"/>
    </source>
</evidence>
<gene>
    <name evidence="1" type="ORF">ARMGADRAFT_1039157</name>
</gene>
<proteinExistence type="predicted"/>
<keyword evidence="2" id="KW-1185">Reference proteome</keyword>
<reference evidence="2" key="1">
    <citation type="journal article" date="2017" name="Nat. Ecol. Evol.">
        <title>Genome expansion and lineage-specific genetic innovations in the forest pathogenic fungi Armillaria.</title>
        <authorList>
            <person name="Sipos G."/>
            <person name="Prasanna A.N."/>
            <person name="Walter M.C."/>
            <person name="O'Connor E."/>
            <person name="Balint B."/>
            <person name="Krizsan K."/>
            <person name="Kiss B."/>
            <person name="Hess J."/>
            <person name="Varga T."/>
            <person name="Slot J."/>
            <person name="Riley R."/>
            <person name="Boka B."/>
            <person name="Rigling D."/>
            <person name="Barry K."/>
            <person name="Lee J."/>
            <person name="Mihaltcheva S."/>
            <person name="LaButti K."/>
            <person name="Lipzen A."/>
            <person name="Waldron R."/>
            <person name="Moloney N.M."/>
            <person name="Sperisen C."/>
            <person name="Kredics L."/>
            <person name="Vagvoelgyi C."/>
            <person name="Patrignani A."/>
            <person name="Fitzpatrick D."/>
            <person name="Nagy I."/>
            <person name="Doyle S."/>
            <person name="Anderson J.B."/>
            <person name="Grigoriev I.V."/>
            <person name="Gueldener U."/>
            <person name="Muensterkoetter M."/>
            <person name="Nagy L.G."/>
        </authorList>
    </citation>
    <scope>NUCLEOTIDE SEQUENCE [LARGE SCALE GENOMIC DNA]</scope>
    <source>
        <strain evidence="2">Ar21-2</strain>
    </source>
</reference>